<evidence type="ECO:0008006" key="2">
    <source>
        <dbReference type="Google" id="ProtNLM"/>
    </source>
</evidence>
<gene>
    <name evidence="1" type="ORF">AAME72_15290</name>
</gene>
<reference evidence="1" key="1">
    <citation type="submission" date="2024-05" db="EMBL/GenBank/DDBJ databases">
        <title>The Natural Products Discovery Center: Release of the First 8490 Sequenced Strains for Exploring Actinobacteria Biosynthetic Diversity.</title>
        <authorList>
            <person name="Kalkreuter E."/>
            <person name="Kautsar S.A."/>
            <person name="Yang D."/>
            <person name="Bader C.D."/>
            <person name="Teijaro C.N."/>
            <person name="Fluegel L."/>
            <person name="Davis C.M."/>
            <person name="Simpson J.R."/>
            <person name="Lauterbach L."/>
            <person name="Steele A.D."/>
            <person name="Gui C."/>
            <person name="Meng S."/>
            <person name="Li G."/>
            <person name="Viehrig K."/>
            <person name="Ye F."/>
            <person name="Su P."/>
            <person name="Kiefer A.F."/>
            <person name="Nichols A."/>
            <person name="Cepeda A.J."/>
            <person name="Yan W."/>
            <person name="Fan B."/>
            <person name="Jiang Y."/>
            <person name="Adhikari A."/>
            <person name="Zheng C.-J."/>
            <person name="Schuster L."/>
            <person name="Cowan T.M."/>
            <person name="Smanski M.J."/>
            <person name="Chevrette M.G."/>
            <person name="de Carvalho L.P.S."/>
            <person name="Shen B."/>
        </authorList>
    </citation>
    <scope>NUCLEOTIDE SEQUENCE</scope>
    <source>
        <strain evidence="1">NPDC080035</strain>
    </source>
</reference>
<dbReference type="EMBL" id="CP157390">
    <property type="protein sequence ID" value="XBM47434.1"/>
    <property type="molecule type" value="Genomic_DNA"/>
</dbReference>
<proteinExistence type="predicted"/>
<evidence type="ECO:0000313" key="1">
    <source>
        <dbReference type="EMBL" id="XBM47434.1"/>
    </source>
</evidence>
<dbReference type="AlphaFoldDB" id="A0AAU7GBW6"/>
<organism evidence="1">
    <name type="scientific">Leifsonia sp. NPDC080035</name>
    <dbReference type="NCBI Taxonomy" id="3143936"/>
    <lineage>
        <taxon>Bacteria</taxon>
        <taxon>Bacillati</taxon>
        <taxon>Actinomycetota</taxon>
        <taxon>Actinomycetes</taxon>
        <taxon>Micrococcales</taxon>
        <taxon>Microbacteriaceae</taxon>
        <taxon>Leifsonia</taxon>
    </lineage>
</organism>
<name>A0AAU7GBW6_9MICO</name>
<protein>
    <recommendedName>
        <fullName evidence="2">Lipoprotein</fullName>
    </recommendedName>
</protein>
<dbReference type="PROSITE" id="PS51257">
    <property type="entry name" value="PROKAR_LIPOPROTEIN"/>
    <property type="match status" value="1"/>
</dbReference>
<accession>A0AAU7GBW6</accession>
<sequence>MGDRTRGRRPVAGMAAAVLLAVTAALSGCSDSGLITVRRCLPSPLEVTPAVASPGTVLTVSSGAAACDLGYREGHTYTVEVLMPMHRSPQTTIRVGTDGRFQAEVTVPADFPAGDAVVDVHGSPYDDCDDGGGSCAGYAAYFTIR</sequence>
<dbReference type="RefSeq" id="WP_348787407.1">
    <property type="nucleotide sequence ID" value="NZ_CP157390.1"/>
</dbReference>